<dbReference type="GO" id="GO:0032993">
    <property type="term" value="C:protein-DNA complex"/>
    <property type="evidence" value="ECO:0007669"/>
    <property type="project" value="TreeGrafter"/>
</dbReference>
<accession>D3Q9E3</accession>
<gene>
    <name evidence="6" type="ordered locus">Snas_2950</name>
</gene>
<dbReference type="EMBL" id="CP001778">
    <property type="protein sequence ID" value="ADD42625.1"/>
    <property type="molecule type" value="Genomic_DNA"/>
</dbReference>
<dbReference type="HOGENOM" id="CLU_000445_72_3_11"/>
<dbReference type="SMART" id="SM00478">
    <property type="entry name" value="ENDO3c"/>
    <property type="match status" value="1"/>
</dbReference>
<dbReference type="PANTHER" id="PTHR43003:SF5">
    <property type="entry name" value="DNA-3-METHYLADENINE GLYCOSYLASE"/>
    <property type="match status" value="1"/>
</dbReference>
<dbReference type="eggNOG" id="COG0122">
    <property type="taxonomic scope" value="Bacteria"/>
</dbReference>
<reference evidence="6 7" key="1">
    <citation type="journal article" date="2009" name="Stand. Genomic Sci.">
        <title>Complete genome sequence of Stackebrandtia nassauensis type strain (LLR-40K-21).</title>
        <authorList>
            <person name="Munk C."/>
            <person name="Lapidus A."/>
            <person name="Copeland A."/>
            <person name="Jando M."/>
            <person name="Mayilraj S."/>
            <person name="Glavina Del Rio T."/>
            <person name="Nolan M."/>
            <person name="Chen F."/>
            <person name="Lucas S."/>
            <person name="Tice H."/>
            <person name="Cheng J.F."/>
            <person name="Han C."/>
            <person name="Detter J.C."/>
            <person name="Bruce D."/>
            <person name="Goodwin L."/>
            <person name="Chain P."/>
            <person name="Pitluck S."/>
            <person name="Goker M."/>
            <person name="Ovchinikova G."/>
            <person name="Pati A."/>
            <person name="Ivanova N."/>
            <person name="Mavromatis K."/>
            <person name="Chen A."/>
            <person name="Palaniappan K."/>
            <person name="Land M."/>
            <person name="Hauser L."/>
            <person name="Chang Y.J."/>
            <person name="Jeffries C.D."/>
            <person name="Bristow J."/>
            <person name="Eisen J.A."/>
            <person name="Markowitz V."/>
            <person name="Hugenholtz P."/>
            <person name="Kyrpides N.C."/>
            <person name="Klenk H.P."/>
        </authorList>
    </citation>
    <scope>NUCLEOTIDE SEQUENCE [LARGE SCALE GENOMIC DNA]</scope>
    <source>
        <strain evidence="7">DSM 44728 / CIP 108903 / NRRL B-16338 / NBRC 102104 / LLR-40K-21</strain>
    </source>
</reference>
<evidence type="ECO:0000313" key="7">
    <source>
        <dbReference type="Proteomes" id="UP000000844"/>
    </source>
</evidence>
<dbReference type="KEGG" id="sna:Snas_2950"/>
<evidence type="ECO:0000256" key="3">
    <source>
        <dbReference type="ARBA" id="ARBA00022763"/>
    </source>
</evidence>
<dbReference type="GO" id="GO:0032131">
    <property type="term" value="F:alkylated DNA binding"/>
    <property type="evidence" value="ECO:0007669"/>
    <property type="project" value="TreeGrafter"/>
</dbReference>
<dbReference type="STRING" id="446470.Snas_2950"/>
<dbReference type="GO" id="GO:0006307">
    <property type="term" value="P:DNA alkylation repair"/>
    <property type="evidence" value="ECO:0007669"/>
    <property type="project" value="TreeGrafter"/>
</dbReference>
<dbReference type="EC" id="3.2.2.21" evidence="2"/>
<name>D3Q9E3_STANL</name>
<dbReference type="PANTHER" id="PTHR43003">
    <property type="entry name" value="DNA-3-METHYLADENINE GLYCOSYLASE"/>
    <property type="match status" value="1"/>
</dbReference>
<dbReference type="InterPro" id="IPR051912">
    <property type="entry name" value="Alkylbase_DNA_Glycosylase/TA"/>
</dbReference>
<dbReference type="GO" id="GO:0006285">
    <property type="term" value="P:base-excision repair, AP site formation"/>
    <property type="evidence" value="ECO:0007669"/>
    <property type="project" value="TreeGrafter"/>
</dbReference>
<dbReference type="InterPro" id="IPR011257">
    <property type="entry name" value="DNA_glycosylase"/>
</dbReference>
<evidence type="ECO:0000256" key="4">
    <source>
        <dbReference type="ARBA" id="ARBA00023204"/>
    </source>
</evidence>
<sequence length="300" mass="31666">MTTINPAGPFNLATSTRFLEGFAPAAYEGAGDEVLRLAFPADDGKAVAGAALRQETDGTVRVEITGAADAEAVGAQVRRIMSLDIDGTGYPAVVASDPIVKGLSEQYPGLRPVCFHSPYEAAAWAVIGHRIRITQAAGIKAAMAARLGETVTVAGRPVAAFPTPEVLAEVGEFPGLTDVKIARLRGIAEAALAGELDAKRLRDMASADALEQLQGIAGIGPFSAELILIRGAGHPDVFPRTETRLHRTMTQLYRREEPSAAELADIAADWAPFRSWVGVLLRVHREAVTGEIARGRAARA</sequence>
<dbReference type="InterPro" id="IPR003265">
    <property type="entry name" value="HhH-GPD_domain"/>
</dbReference>
<keyword evidence="7" id="KW-1185">Reference proteome</keyword>
<dbReference type="GO" id="GO:0008725">
    <property type="term" value="F:DNA-3-methyladenine glycosylase activity"/>
    <property type="evidence" value="ECO:0007669"/>
    <property type="project" value="TreeGrafter"/>
</dbReference>
<feature type="domain" description="HhH-GPD" evidence="5">
    <location>
        <begin position="127"/>
        <end position="297"/>
    </location>
</feature>
<comment type="catalytic activity">
    <reaction evidence="1">
        <text>Hydrolysis of alkylated DNA, releasing 3-methyladenine, 3-methylguanine, 7-methylguanine and 7-methyladenine.</text>
        <dbReference type="EC" id="3.2.2.21"/>
    </reaction>
</comment>
<dbReference type="GO" id="GO:0043916">
    <property type="term" value="F:DNA-7-methylguanine glycosylase activity"/>
    <property type="evidence" value="ECO:0007669"/>
    <property type="project" value="TreeGrafter"/>
</dbReference>
<keyword evidence="3" id="KW-0227">DNA damage</keyword>
<dbReference type="OrthoDB" id="9811249at2"/>
<dbReference type="AlphaFoldDB" id="D3Q9E3"/>
<proteinExistence type="predicted"/>
<dbReference type="Gene3D" id="1.10.1670.40">
    <property type="match status" value="1"/>
</dbReference>
<evidence type="ECO:0000256" key="2">
    <source>
        <dbReference type="ARBA" id="ARBA00012000"/>
    </source>
</evidence>
<protein>
    <recommendedName>
        <fullName evidence="2">DNA-3-methyladenine glycosylase II</fullName>
        <ecNumber evidence="2">3.2.2.21</ecNumber>
    </recommendedName>
</protein>
<organism evidence="6 7">
    <name type="scientific">Stackebrandtia nassauensis (strain DSM 44728 / CIP 108903 / NRRL B-16338 / NBRC 102104 / LLR-40K-21)</name>
    <dbReference type="NCBI Taxonomy" id="446470"/>
    <lineage>
        <taxon>Bacteria</taxon>
        <taxon>Bacillati</taxon>
        <taxon>Actinomycetota</taxon>
        <taxon>Actinomycetes</taxon>
        <taxon>Glycomycetales</taxon>
        <taxon>Glycomycetaceae</taxon>
        <taxon>Stackebrandtia</taxon>
    </lineage>
</organism>
<keyword evidence="4" id="KW-0234">DNA repair</keyword>
<dbReference type="Proteomes" id="UP000000844">
    <property type="component" value="Chromosome"/>
</dbReference>
<dbReference type="SUPFAM" id="SSF48150">
    <property type="entry name" value="DNA-glycosylase"/>
    <property type="match status" value="1"/>
</dbReference>
<dbReference type="Gene3D" id="1.10.340.30">
    <property type="entry name" value="Hypothetical protein, domain 2"/>
    <property type="match status" value="1"/>
</dbReference>
<evidence type="ECO:0000259" key="5">
    <source>
        <dbReference type="SMART" id="SM00478"/>
    </source>
</evidence>
<dbReference type="RefSeq" id="WP_013018196.1">
    <property type="nucleotide sequence ID" value="NC_013947.1"/>
</dbReference>
<evidence type="ECO:0000256" key="1">
    <source>
        <dbReference type="ARBA" id="ARBA00000086"/>
    </source>
</evidence>
<evidence type="ECO:0000313" key="6">
    <source>
        <dbReference type="EMBL" id="ADD42625.1"/>
    </source>
</evidence>